<comment type="caution">
    <text evidence="1">The sequence shown here is derived from an EMBL/GenBank/DDBJ whole genome shotgun (WGS) entry which is preliminary data.</text>
</comment>
<dbReference type="PATRIC" id="fig|342002.3.peg.335"/>
<name>A0A0F5N3C6_9MYCO</name>
<dbReference type="SUPFAM" id="SSF55331">
    <property type="entry name" value="Tautomerase/MIF"/>
    <property type="match status" value="1"/>
</dbReference>
<sequence>MPTVLIEVRRHYSQAEEVAIIDAVHGALVTAFQIPAKDKNVRLVVHEPHRFVVPAQLAQPEYRTLVSIDCFSGRSVEAKRLLYAGIVENLAELGIPRDHVMITLHESDRDNWGIRGGQAASDVDLGFTVQV</sequence>
<evidence type="ECO:0000313" key="2">
    <source>
        <dbReference type="EMBL" id="ORA00875.1"/>
    </source>
</evidence>
<gene>
    <name evidence="2" type="ORF">BST15_01920</name>
    <name evidence="3" type="ORF">E6Q54_00110</name>
    <name evidence="1" type="ORF">WR43_00265</name>
</gene>
<dbReference type="STRING" id="342002.BST15_01920"/>
<reference evidence="4" key="1">
    <citation type="submission" date="2015-04" db="EMBL/GenBank/DDBJ databases">
        <title>Genome sequence of Mycobacterium arupense GUC1.</title>
        <authorList>
            <person name="Greninger A.L."/>
            <person name="Cunningham G."/>
            <person name="Chiu C.Y."/>
            <person name="Miller S."/>
        </authorList>
    </citation>
    <scope>NUCLEOTIDE SEQUENCE [LARGE SCALE GENOMIC DNA]</scope>
    <source>
        <strain evidence="4">GUC1</strain>
    </source>
</reference>
<evidence type="ECO:0000313" key="3">
    <source>
        <dbReference type="EMBL" id="TXI60550.1"/>
    </source>
</evidence>
<proteinExistence type="predicted"/>
<dbReference type="InterPro" id="IPR037479">
    <property type="entry name" value="Tauto_MSAD"/>
</dbReference>
<dbReference type="RefSeq" id="WP_046187609.1">
    <property type="nucleotide sequence ID" value="NZ_JACKUJ010000045.1"/>
</dbReference>
<dbReference type="InterPro" id="IPR014347">
    <property type="entry name" value="Tautomerase/MIF_sf"/>
</dbReference>
<reference evidence="3 6" key="4">
    <citation type="submission" date="2018-09" db="EMBL/GenBank/DDBJ databases">
        <title>Metagenome Assembled Genomes from an Advanced Water Purification Facility.</title>
        <authorList>
            <person name="Stamps B.W."/>
            <person name="Spear J.R."/>
        </authorList>
    </citation>
    <scope>NUCLEOTIDE SEQUENCE [LARGE SCALE GENOMIC DNA]</scope>
    <source>
        <strain evidence="3">Bin_29_2</strain>
    </source>
</reference>
<dbReference type="PANTHER" id="PTHR38460">
    <property type="entry name" value="TAUTOMERASE YOLI-RELATED"/>
    <property type="match status" value="1"/>
</dbReference>
<dbReference type="Pfam" id="PF14552">
    <property type="entry name" value="Tautomerase_2"/>
    <property type="match status" value="1"/>
</dbReference>
<organism evidence="1 4">
    <name type="scientific">Mycolicibacter arupensis</name>
    <dbReference type="NCBI Taxonomy" id="342002"/>
    <lineage>
        <taxon>Bacteria</taxon>
        <taxon>Bacillati</taxon>
        <taxon>Actinomycetota</taxon>
        <taxon>Actinomycetes</taxon>
        <taxon>Mycobacteriales</taxon>
        <taxon>Mycobacteriaceae</taxon>
        <taxon>Mycolicibacter</taxon>
    </lineage>
</organism>
<evidence type="ECO:0000313" key="5">
    <source>
        <dbReference type="Proteomes" id="UP000192327"/>
    </source>
</evidence>
<dbReference type="Proteomes" id="UP000321797">
    <property type="component" value="Unassembled WGS sequence"/>
</dbReference>
<dbReference type="EMBL" id="SSGD01000002">
    <property type="protein sequence ID" value="TXI60550.1"/>
    <property type="molecule type" value="Genomic_DNA"/>
</dbReference>
<reference evidence="2 5" key="3">
    <citation type="submission" date="2016-12" db="EMBL/GenBank/DDBJ databases">
        <title>The new phylogeny of genus Mycobacterium.</title>
        <authorList>
            <person name="Tortoli E."/>
            <person name="Trovato A."/>
            <person name="Cirillo D.M."/>
        </authorList>
    </citation>
    <scope>NUCLEOTIDE SEQUENCE [LARGE SCALE GENOMIC DNA]</scope>
    <source>
        <strain evidence="2 5">DSM 44942</strain>
    </source>
</reference>
<dbReference type="Gene3D" id="3.30.429.10">
    <property type="entry name" value="Macrophage Migration Inhibitory Factor"/>
    <property type="match status" value="1"/>
</dbReference>
<accession>A0A0F5N3C6</accession>
<dbReference type="Proteomes" id="UP000192327">
    <property type="component" value="Unassembled WGS sequence"/>
</dbReference>
<keyword evidence="5" id="KW-1185">Reference proteome</keyword>
<evidence type="ECO:0000313" key="6">
    <source>
        <dbReference type="Proteomes" id="UP000321797"/>
    </source>
</evidence>
<evidence type="ECO:0000313" key="4">
    <source>
        <dbReference type="Proteomes" id="UP000034416"/>
    </source>
</evidence>
<dbReference type="Proteomes" id="UP000034416">
    <property type="component" value="Unassembled WGS sequence"/>
</dbReference>
<evidence type="ECO:0000313" key="1">
    <source>
        <dbReference type="EMBL" id="KKC01375.1"/>
    </source>
</evidence>
<dbReference type="AlphaFoldDB" id="A0A0F5N3C6"/>
<dbReference type="OrthoDB" id="9804765at2"/>
<reference evidence="1" key="2">
    <citation type="submission" date="2015-04" db="EMBL/GenBank/DDBJ databases">
        <title>Genome sequence of Mycobacterium arupense strain GUC1.</title>
        <authorList>
            <person name="Greninger A.L."/>
            <person name="Cunningham G."/>
            <person name="Chiu C.Y."/>
            <person name="Miller S."/>
        </authorList>
    </citation>
    <scope>NUCLEOTIDE SEQUENCE</scope>
    <source>
        <strain evidence="1">GUC1</strain>
    </source>
</reference>
<dbReference type="EMBL" id="LASW01000001">
    <property type="protein sequence ID" value="KKC01375.1"/>
    <property type="molecule type" value="Genomic_DNA"/>
</dbReference>
<dbReference type="EMBL" id="MVHH01000002">
    <property type="protein sequence ID" value="ORA00875.1"/>
    <property type="molecule type" value="Genomic_DNA"/>
</dbReference>
<dbReference type="PANTHER" id="PTHR38460:SF1">
    <property type="entry name" value="TAUTOMERASE YOLI-RELATED"/>
    <property type="match status" value="1"/>
</dbReference>
<protein>
    <submittedName>
        <fullName evidence="2">Tautomerase family protein</fullName>
    </submittedName>
</protein>